<dbReference type="Gene3D" id="3.40.50.300">
    <property type="entry name" value="P-loop containing nucleotide triphosphate hydrolases"/>
    <property type="match status" value="2"/>
</dbReference>
<dbReference type="Pfam" id="PF00271">
    <property type="entry name" value="Helicase_C"/>
    <property type="match status" value="1"/>
</dbReference>
<proteinExistence type="predicted"/>
<evidence type="ECO:0000256" key="2">
    <source>
        <dbReference type="ARBA" id="ARBA00022763"/>
    </source>
</evidence>
<evidence type="ECO:0000259" key="8">
    <source>
        <dbReference type="PROSITE" id="PS51192"/>
    </source>
</evidence>
<dbReference type="InterPro" id="IPR033454">
    <property type="entry name" value="RecG_wedge"/>
</dbReference>
<keyword evidence="4" id="KW-0347">Helicase</keyword>
<dbReference type="InterPro" id="IPR047112">
    <property type="entry name" value="RecG/Mfd"/>
</dbReference>
<dbReference type="InterPro" id="IPR012340">
    <property type="entry name" value="NA-bd_OB-fold"/>
</dbReference>
<feature type="domain" description="Helicase C-terminal" evidence="9">
    <location>
        <begin position="485"/>
        <end position="651"/>
    </location>
</feature>
<gene>
    <name evidence="10" type="ORF">ACD_80C00145G0075</name>
</gene>
<evidence type="ECO:0000256" key="1">
    <source>
        <dbReference type="ARBA" id="ARBA00022741"/>
    </source>
</evidence>
<dbReference type="GO" id="GO:0003678">
    <property type="term" value="F:DNA helicase activity"/>
    <property type="evidence" value="ECO:0007669"/>
    <property type="project" value="TreeGrafter"/>
</dbReference>
<evidence type="ECO:0000256" key="5">
    <source>
        <dbReference type="ARBA" id="ARBA00022840"/>
    </source>
</evidence>
<feature type="domain" description="Helicase ATP-binding" evidence="8">
    <location>
        <begin position="309"/>
        <end position="470"/>
    </location>
</feature>
<keyword evidence="1" id="KW-0547">Nucleotide-binding</keyword>
<comment type="caution">
    <text evidence="10">The sequence shown here is derived from an EMBL/GenBank/DDBJ whole genome shotgun (WGS) entry which is preliminary data.</text>
</comment>
<keyword evidence="6" id="KW-0238">DNA-binding</keyword>
<dbReference type="InterPro" id="IPR014001">
    <property type="entry name" value="Helicase_ATP-bd"/>
</dbReference>
<dbReference type="SMART" id="SM00487">
    <property type="entry name" value="DEXDc"/>
    <property type="match status" value="1"/>
</dbReference>
<evidence type="ECO:0000256" key="4">
    <source>
        <dbReference type="ARBA" id="ARBA00022806"/>
    </source>
</evidence>
<reference evidence="10" key="1">
    <citation type="journal article" date="2012" name="Science">
        <title>Fermentation, hydrogen, and sulfur metabolism in multiple uncultivated bacterial phyla.</title>
        <authorList>
            <person name="Wrighton K.C."/>
            <person name="Thomas B.C."/>
            <person name="Sharon I."/>
            <person name="Miller C.S."/>
            <person name="Castelle C.J."/>
            <person name="VerBerkmoes N.C."/>
            <person name="Wilkins M.J."/>
            <person name="Hettich R.L."/>
            <person name="Lipton M.S."/>
            <person name="Williams K.H."/>
            <person name="Long P.E."/>
            <person name="Banfield J.F."/>
        </authorList>
    </citation>
    <scope>NUCLEOTIDE SEQUENCE [LARGE SCALE GENOMIC DNA]</scope>
</reference>
<keyword evidence="5" id="KW-0067">ATP-binding</keyword>
<keyword evidence="3" id="KW-0378">Hydrolase</keyword>
<organism evidence="10">
    <name type="scientific">uncultured bacterium</name>
    <name type="common">gcode 4</name>
    <dbReference type="NCBI Taxonomy" id="1234023"/>
    <lineage>
        <taxon>Bacteria</taxon>
        <taxon>environmental samples</taxon>
    </lineage>
</organism>
<accession>K1XI77</accession>
<dbReference type="Pfam" id="PF17191">
    <property type="entry name" value="RecG_wedge"/>
    <property type="match status" value="1"/>
</dbReference>
<name>K1XI77_9BACT</name>
<dbReference type="SUPFAM" id="SSF50249">
    <property type="entry name" value="Nucleic acid-binding proteins"/>
    <property type="match status" value="1"/>
</dbReference>
<dbReference type="GO" id="GO:0003677">
    <property type="term" value="F:DNA binding"/>
    <property type="evidence" value="ECO:0007669"/>
    <property type="project" value="UniProtKB-KW"/>
</dbReference>
<evidence type="ECO:0000259" key="9">
    <source>
        <dbReference type="PROSITE" id="PS51194"/>
    </source>
</evidence>
<protein>
    <submittedName>
        <fullName evidence="10">Uncharacterized protein</fullName>
    </submittedName>
</protein>
<keyword evidence="7" id="KW-0234">DNA repair</keyword>
<dbReference type="PANTHER" id="PTHR47964:SF1">
    <property type="entry name" value="ATP-DEPENDENT DNA HELICASE HOMOLOG RECG, CHLOROPLASTIC"/>
    <property type="match status" value="1"/>
</dbReference>
<dbReference type="AlphaFoldDB" id="K1XI77"/>
<dbReference type="InterPro" id="IPR001650">
    <property type="entry name" value="Helicase_C-like"/>
</dbReference>
<dbReference type="PANTHER" id="PTHR47964">
    <property type="entry name" value="ATP-DEPENDENT DNA HELICASE HOMOLOG RECG, CHLOROPLASTIC"/>
    <property type="match status" value="1"/>
</dbReference>
<dbReference type="InterPro" id="IPR011545">
    <property type="entry name" value="DEAD/DEAH_box_helicase_dom"/>
</dbReference>
<evidence type="ECO:0000256" key="3">
    <source>
        <dbReference type="ARBA" id="ARBA00022801"/>
    </source>
</evidence>
<keyword evidence="2" id="KW-0227">DNA damage</keyword>
<dbReference type="PROSITE" id="PS51192">
    <property type="entry name" value="HELICASE_ATP_BIND_1"/>
    <property type="match status" value="1"/>
</dbReference>
<dbReference type="SMART" id="SM00490">
    <property type="entry name" value="HELICc"/>
    <property type="match status" value="1"/>
</dbReference>
<dbReference type="SUPFAM" id="SSF52540">
    <property type="entry name" value="P-loop containing nucleoside triphosphate hydrolases"/>
    <property type="match status" value="2"/>
</dbReference>
<dbReference type="GO" id="GO:0005524">
    <property type="term" value="F:ATP binding"/>
    <property type="evidence" value="ECO:0007669"/>
    <property type="project" value="UniProtKB-KW"/>
</dbReference>
<dbReference type="CDD" id="cd04488">
    <property type="entry name" value="RecG_wedge_OBF"/>
    <property type="match status" value="1"/>
</dbReference>
<evidence type="ECO:0000256" key="6">
    <source>
        <dbReference type="ARBA" id="ARBA00023125"/>
    </source>
</evidence>
<dbReference type="Pfam" id="PF00270">
    <property type="entry name" value="DEAD"/>
    <property type="match status" value="1"/>
</dbReference>
<dbReference type="GO" id="GO:0016787">
    <property type="term" value="F:hydrolase activity"/>
    <property type="evidence" value="ECO:0007669"/>
    <property type="project" value="UniProtKB-KW"/>
</dbReference>
<evidence type="ECO:0000313" key="10">
    <source>
        <dbReference type="EMBL" id="EKD24941.1"/>
    </source>
</evidence>
<dbReference type="PROSITE" id="PS51194">
    <property type="entry name" value="HELICASE_CTER"/>
    <property type="match status" value="1"/>
</dbReference>
<sequence>MIDLKTALKTTPKYLKILAAEWIVTVKDFLQYFPRAYEDRSTIRNLNELVYNEKGITATKGKITKKTIFMRGGKRIYTITFIDPAGNKGTITIFNSGFLASKIQEGKRYIIVGKPNISYGKISFWHPDVVETEAPEEEISVNSEQWTVNSDGEPSTFDPCLPAGRLQSSTKIYNSGRIFPIYSELMGISPGWFAQKMRLLMDKVDAIFDEYLPSEFIDKFKLIGVQETIKEMHYPTSFEKQKEANLRIFFDRLLRIQLYALINRSTYQINKTNMEHEIIDRNIVKEIMATLPFELTNAQKKVIKHITENIHEPKPMLRLLQGDVGSWKTVVAAIAAYYTFKKYQGQSVFLAPLEVLANQHYKTLAKLLLPLGLRVALLTGSLSKWEKDKIKLDLAEGRIHTIIGTHAVIQEDIKFKKLQFVVIDEQHKFWVRQRAFFKRFWAPHILQMSATPIPRSMALAFFGEFDVSIIDELPVGRKPIITKVISEKEYIKLKPRMLDHINKGQKVFVVTPLIEESEKMEEVKSAMTEFENMKELFPEIKSKIGLLHGKMRPQDKEAMMQDFKTWKICLLVSTTVIEVGVDIPEATIMIIKNAERFGLSQLHQLRGRIGRSDIQSYCFLETKSKSDTIRERLKAMEDTNDGFKLAELDLQNRGAGEILWTMQSWESDIPLEILSDLKFLENIQEGAKWLLEKYPRLEGLPGLKKYLEEKMGDVLA</sequence>
<dbReference type="EMBL" id="AMFJ01036152">
    <property type="protein sequence ID" value="EKD24941.1"/>
    <property type="molecule type" value="Genomic_DNA"/>
</dbReference>
<dbReference type="InterPro" id="IPR027417">
    <property type="entry name" value="P-loop_NTPase"/>
</dbReference>
<dbReference type="GO" id="GO:0006281">
    <property type="term" value="P:DNA repair"/>
    <property type="evidence" value="ECO:0007669"/>
    <property type="project" value="UniProtKB-KW"/>
</dbReference>
<evidence type="ECO:0000256" key="7">
    <source>
        <dbReference type="ARBA" id="ARBA00023204"/>
    </source>
</evidence>